<dbReference type="OrthoDB" id="5296at2759"/>
<name>A0A9P9F1A0_9HYPO</name>
<dbReference type="PANTHER" id="PTHR44229">
    <property type="entry name" value="15-HYDROXYPROSTAGLANDIN DEHYDROGENASE [NAD(+)]"/>
    <property type="match status" value="1"/>
</dbReference>
<keyword evidence="6" id="KW-1185">Reference proteome</keyword>
<protein>
    <submittedName>
        <fullName evidence="5">Uncharacterized protein</fullName>
    </submittedName>
</protein>
<dbReference type="GO" id="GO:0016616">
    <property type="term" value="F:oxidoreductase activity, acting on the CH-OH group of donors, NAD or NADP as acceptor"/>
    <property type="evidence" value="ECO:0007669"/>
    <property type="project" value="TreeGrafter"/>
</dbReference>
<comment type="caution">
    <text evidence="5">The sequence shown here is derived from an EMBL/GenBank/DDBJ whole genome shotgun (WGS) entry which is preliminary data.</text>
</comment>
<evidence type="ECO:0000256" key="2">
    <source>
        <dbReference type="ARBA" id="ARBA00022857"/>
    </source>
</evidence>
<evidence type="ECO:0000313" key="5">
    <source>
        <dbReference type="EMBL" id="KAH7150537.1"/>
    </source>
</evidence>
<dbReference type="AlphaFoldDB" id="A0A9P9F1A0"/>
<dbReference type="SUPFAM" id="SSF51735">
    <property type="entry name" value="NAD(P)-binding Rossmann-fold domains"/>
    <property type="match status" value="1"/>
</dbReference>
<organism evidence="5 6">
    <name type="scientific">Dactylonectria estremocensis</name>
    <dbReference type="NCBI Taxonomy" id="1079267"/>
    <lineage>
        <taxon>Eukaryota</taxon>
        <taxon>Fungi</taxon>
        <taxon>Dikarya</taxon>
        <taxon>Ascomycota</taxon>
        <taxon>Pezizomycotina</taxon>
        <taxon>Sordariomycetes</taxon>
        <taxon>Hypocreomycetidae</taxon>
        <taxon>Hypocreales</taxon>
        <taxon>Nectriaceae</taxon>
        <taxon>Dactylonectria</taxon>
    </lineage>
</organism>
<keyword evidence="2" id="KW-0521">NADP</keyword>
<evidence type="ECO:0000256" key="1">
    <source>
        <dbReference type="ARBA" id="ARBA00006484"/>
    </source>
</evidence>
<comment type="similarity">
    <text evidence="1 4">Belongs to the short-chain dehydrogenases/reductases (SDR) family.</text>
</comment>
<sequence>MSAWDVKGKFAIVTGSGSGINHAFAEQLLNAGCSVIFADIALRPEAESTIAHFPHPPQDGVPSAVFHQMDQSNWSNISATWAFALETFGKVDLLCPGAGIWEPPTSNFWNPPGISILSEDDPEAALGVYKIFAVNAMGPIRFAQIALDYWMQNKIAGNLLFVSSLSAYLPTIGTPLYNSTKGALASFTQSLGQMKARLGIRVAAVCPATTFTPAVTQEYCKDKVRDIDMNMTATECAEVMLHVVTEPQYGDGQIVEAMQFSTTSSDVRVRVVPYQNLLPDIDFNGDFSGKNILVEEEKLWKQLETSGVRIQSRDTQK</sequence>
<dbReference type="Gene3D" id="3.40.50.720">
    <property type="entry name" value="NAD(P)-binding Rossmann-like Domain"/>
    <property type="match status" value="1"/>
</dbReference>
<dbReference type="PANTHER" id="PTHR44229:SF4">
    <property type="entry name" value="15-HYDROXYPROSTAGLANDIN DEHYDROGENASE [NAD(+)]"/>
    <property type="match status" value="1"/>
</dbReference>
<proteinExistence type="inferred from homology"/>
<reference evidence="5" key="1">
    <citation type="journal article" date="2021" name="Nat. Commun.">
        <title>Genetic determinants of endophytism in the Arabidopsis root mycobiome.</title>
        <authorList>
            <person name="Mesny F."/>
            <person name="Miyauchi S."/>
            <person name="Thiergart T."/>
            <person name="Pickel B."/>
            <person name="Atanasova L."/>
            <person name="Karlsson M."/>
            <person name="Huettel B."/>
            <person name="Barry K.W."/>
            <person name="Haridas S."/>
            <person name="Chen C."/>
            <person name="Bauer D."/>
            <person name="Andreopoulos W."/>
            <person name="Pangilinan J."/>
            <person name="LaButti K."/>
            <person name="Riley R."/>
            <person name="Lipzen A."/>
            <person name="Clum A."/>
            <person name="Drula E."/>
            <person name="Henrissat B."/>
            <person name="Kohler A."/>
            <person name="Grigoriev I.V."/>
            <person name="Martin F.M."/>
            <person name="Hacquard S."/>
        </authorList>
    </citation>
    <scope>NUCLEOTIDE SEQUENCE</scope>
    <source>
        <strain evidence="5">MPI-CAGE-AT-0021</strain>
    </source>
</reference>
<dbReference type="Pfam" id="PF00106">
    <property type="entry name" value="adh_short"/>
    <property type="match status" value="1"/>
</dbReference>
<accession>A0A9P9F1A0</accession>
<dbReference type="PROSITE" id="PS00061">
    <property type="entry name" value="ADH_SHORT"/>
    <property type="match status" value="1"/>
</dbReference>
<evidence type="ECO:0000313" key="6">
    <source>
        <dbReference type="Proteomes" id="UP000717696"/>
    </source>
</evidence>
<dbReference type="InterPro" id="IPR002347">
    <property type="entry name" value="SDR_fam"/>
</dbReference>
<dbReference type="InterPro" id="IPR020904">
    <property type="entry name" value="Sc_DH/Rdtase_CS"/>
</dbReference>
<keyword evidence="3" id="KW-0560">Oxidoreductase</keyword>
<dbReference type="PRINTS" id="PR00081">
    <property type="entry name" value="GDHRDH"/>
</dbReference>
<evidence type="ECO:0000256" key="4">
    <source>
        <dbReference type="RuleBase" id="RU000363"/>
    </source>
</evidence>
<dbReference type="Proteomes" id="UP000717696">
    <property type="component" value="Unassembled WGS sequence"/>
</dbReference>
<dbReference type="EMBL" id="JAGMUU010000006">
    <property type="protein sequence ID" value="KAH7150537.1"/>
    <property type="molecule type" value="Genomic_DNA"/>
</dbReference>
<gene>
    <name evidence="5" type="ORF">B0J13DRAFT_499667</name>
</gene>
<dbReference type="GO" id="GO:0005737">
    <property type="term" value="C:cytoplasm"/>
    <property type="evidence" value="ECO:0007669"/>
    <property type="project" value="TreeGrafter"/>
</dbReference>
<dbReference type="InterPro" id="IPR036291">
    <property type="entry name" value="NAD(P)-bd_dom_sf"/>
</dbReference>
<evidence type="ECO:0000256" key="3">
    <source>
        <dbReference type="ARBA" id="ARBA00023002"/>
    </source>
</evidence>
<dbReference type="PRINTS" id="PR00080">
    <property type="entry name" value="SDRFAMILY"/>
</dbReference>